<evidence type="ECO:0000256" key="5">
    <source>
        <dbReference type="ARBA" id="ARBA00023242"/>
    </source>
</evidence>
<feature type="DNA-binding region" description="Fork-head" evidence="6">
    <location>
        <begin position="16"/>
        <end position="117"/>
    </location>
</feature>
<evidence type="ECO:0000256" key="4">
    <source>
        <dbReference type="ARBA" id="ARBA00023163"/>
    </source>
</evidence>
<dbReference type="Pfam" id="PF00250">
    <property type="entry name" value="Forkhead"/>
    <property type="match status" value="1"/>
</dbReference>
<comment type="subcellular location">
    <subcellularLocation>
        <location evidence="1 6">Nucleus</location>
    </subcellularLocation>
</comment>
<dbReference type="FunFam" id="1.10.10.10:FF:000135">
    <property type="entry name" value="forkhead box protein G1"/>
    <property type="match status" value="1"/>
</dbReference>
<keyword evidence="3 6" id="KW-0238">DNA-binding</keyword>
<feature type="domain" description="Fork-head" evidence="7">
    <location>
        <begin position="16"/>
        <end position="117"/>
    </location>
</feature>
<dbReference type="EMBL" id="LGUB01000004">
    <property type="protein sequence ID" value="KRH95149.1"/>
    <property type="molecule type" value="Genomic_DNA"/>
</dbReference>
<dbReference type="Gene3D" id="1.10.10.10">
    <property type="entry name" value="Winged helix-like DNA-binding domain superfamily/Winged helix DNA-binding domain"/>
    <property type="match status" value="1"/>
</dbReference>
<evidence type="ECO:0000313" key="9">
    <source>
        <dbReference type="Proteomes" id="UP000051530"/>
    </source>
</evidence>
<gene>
    <name evidence="8" type="ORF">M153_220001510</name>
</gene>
<keyword evidence="5 6" id="KW-0539">Nucleus</keyword>
<dbReference type="PANTHER" id="PTHR45881:SF1">
    <property type="entry name" value="FORK HEAD PROTEIN HOMOLOG 2"/>
    <property type="match status" value="1"/>
</dbReference>
<dbReference type="VEuPathDB" id="MicrosporidiaDB:M153_220001510"/>
<accession>A0A0R0M0U1</accession>
<evidence type="ECO:0000256" key="3">
    <source>
        <dbReference type="ARBA" id="ARBA00023125"/>
    </source>
</evidence>
<dbReference type="GO" id="GO:0005634">
    <property type="term" value="C:nucleus"/>
    <property type="evidence" value="ECO:0007669"/>
    <property type="project" value="UniProtKB-SubCell"/>
</dbReference>
<proteinExistence type="predicted"/>
<dbReference type="SMART" id="SM00339">
    <property type="entry name" value="FH"/>
    <property type="match status" value="1"/>
</dbReference>
<dbReference type="OrthoDB" id="5954824at2759"/>
<evidence type="ECO:0000256" key="1">
    <source>
        <dbReference type="ARBA" id="ARBA00004123"/>
    </source>
</evidence>
<dbReference type="InterPro" id="IPR036388">
    <property type="entry name" value="WH-like_DNA-bd_sf"/>
</dbReference>
<dbReference type="PANTHER" id="PTHR45881">
    <property type="entry name" value="CHECKPOINT SUPPRESSOR 1-LIKE, ISOFORM A-RELATED"/>
    <property type="match status" value="1"/>
</dbReference>
<evidence type="ECO:0000256" key="6">
    <source>
        <dbReference type="PROSITE-ProRule" id="PRU00089"/>
    </source>
</evidence>
<dbReference type="Proteomes" id="UP000051530">
    <property type="component" value="Unassembled WGS sequence"/>
</dbReference>
<name>A0A0R0M0U1_9MICR</name>
<reference evidence="8 9" key="1">
    <citation type="submission" date="2015-07" db="EMBL/GenBank/DDBJ databases">
        <title>The genome of Pseudoloma neurophilia, a relevant intracellular parasite of the zebrafish.</title>
        <authorList>
            <person name="Ndikumana S."/>
            <person name="Pelin A."/>
            <person name="Sanders J."/>
            <person name="Corradi N."/>
        </authorList>
    </citation>
    <scope>NUCLEOTIDE SEQUENCE [LARGE SCALE GENOMIC DNA]</scope>
    <source>
        <strain evidence="8 9">MK1</strain>
    </source>
</reference>
<dbReference type="GO" id="GO:0000981">
    <property type="term" value="F:DNA-binding transcription factor activity, RNA polymerase II-specific"/>
    <property type="evidence" value="ECO:0007669"/>
    <property type="project" value="TreeGrafter"/>
</dbReference>
<evidence type="ECO:0000259" key="7">
    <source>
        <dbReference type="PROSITE" id="PS50039"/>
    </source>
</evidence>
<keyword evidence="9" id="KW-1185">Reference proteome</keyword>
<dbReference type="InterPro" id="IPR030456">
    <property type="entry name" value="TF_fork_head_CS_2"/>
</dbReference>
<dbReference type="InterPro" id="IPR001766">
    <property type="entry name" value="Fork_head_dom"/>
</dbReference>
<dbReference type="CDD" id="cd00059">
    <property type="entry name" value="FH_FOX"/>
    <property type="match status" value="1"/>
</dbReference>
<sequence>MSPHQNLNNNRCMGKKKDFSYASLISQALINSPNNRLTLKEIYNYISTNYPDFTSRKKGWQNSIRHNLSLNKAFFKEPKMKGTPGKGSYWTINHSEAKLLLNKTEQLTNLHSRIRRGYGHTNQSTYKRRSPFLDEIQMADDTRIKQQNFSVFNGHLNDGRLNPFNSSLEAYFGMPNRHDQEEDDPYNQEMPFRSNNMSDYFRFE</sequence>
<organism evidence="8 9">
    <name type="scientific">Pseudoloma neurophilia</name>
    <dbReference type="NCBI Taxonomy" id="146866"/>
    <lineage>
        <taxon>Eukaryota</taxon>
        <taxon>Fungi</taxon>
        <taxon>Fungi incertae sedis</taxon>
        <taxon>Microsporidia</taxon>
        <taxon>Pseudoloma</taxon>
    </lineage>
</organism>
<dbReference type="SUPFAM" id="SSF46785">
    <property type="entry name" value="Winged helix' DNA-binding domain"/>
    <property type="match status" value="1"/>
</dbReference>
<dbReference type="GO" id="GO:0000978">
    <property type="term" value="F:RNA polymerase II cis-regulatory region sequence-specific DNA binding"/>
    <property type="evidence" value="ECO:0007669"/>
    <property type="project" value="TreeGrafter"/>
</dbReference>
<protein>
    <submittedName>
        <fullName evidence="8">Transcription factor of the Forkhead/HNF3 family</fullName>
    </submittedName>
</protein>
<dbReference type="PROSITE" id="PS50039">
    <property type="entry name" value="FORK_HEAD_3"/>
    <property type="match status" value="1"/>
</dbReference>
<dbReference type="InterPro" id="IPR036390">
    <property type="entry name" value="WH_DNA-bd_sf"/>
</dbReference>
<comment type="caution">
    <text evidence="8">The sequence shown here is derived from an EMBL/GenBank/DDBJ whole genome shotgun (WGS) entry which is preliminary data.</text>
</comment>
<keyword evidence="2" id="KW-0805">Transcription regulation</keyword>
<evidence type="ECO:0000313" key="8">
    <source>
        <dbReference type="EMBL" id="KRH95149.1"/>
    </source>
</evidence>
<dbReference type="PRINTS" id="PR00053">
    <property type="entry name" value="FORKHEAD"/>
</dbReference>
<dbReference type="PROSITE" id="PS00658">
    <property type="entry name" value="FORK_HEAD_2"/>
    <property type="match status" value="1"/>
</dbReference>
<evidence type="ECO:0000256" key="2">
    <source>
        <dbReference type="ARBA" id="ARBA00023015"/>
    </source>
</evidence>
<keyword evidence="4" id="KW-0804">Transcription</keyword>
<dbReference type="AlphaFoldDB" id="A0A0R0M0U1"/>